<feature type="domain" description="DNA replication factor Cdt1 C-terminal" evidence="4">
    <location>
        <begin position="609"/>
        <end position="695"/>
    </location>
</feature>
<feature type="compositionally biased region" description="Basic and acidic residues" evidence="3">
    <location>
        <begin position="536"/>
        <end position="546"/>
    </location>
</feature>
<dbReference type="InterPro" id="IPR038090">
    <property type="entry name" value="Cdt1_C_WH_dom_sf"/>
</dbReference>
<evidence type="ECO:0000256" key="2">
    <source>
        <dbReference type="ARBA" id="ARBA00023306"/>
    </source>
</evidence>
<dbReference type="OrthoDB" id="3366139at2759"/>
<dbReference type="EMBL" id="MU128931">
    <property type="protein sequence ID" value="KAF9517586.1"/>
    <property type="molecule type" value="Genomic_DNA"/>
</dbReference>
<gene>
    <name evidence="5" type="ORF">BS47DRAFT_1483286</name>
</gene>
<dbReference type="InterPro" id="IPR032054">
    <property type="entry name" value="Cdt1_C"/>
</dbReference>
<evidence type="ECO:0000259" key="4">
    <source>
        <dbReference type="Pfam" id="PF16679"/>
    </source>
</evidence>
<feature type="region of interest" description="Disordered" evidence="3">
    <location>
        <begin position="247"/>
        <end position="298"/>
    </location>
</feature>
<feature type="region of interest" description="Disordered" evidence="3">
    <location>
        <begin position="709"/>
        <end position="735"/>
    </location>
</feature>
<evidence type="ECO:0000313" key="6">
    <source>
        <dbReference type="Proteomes" id="UP000886523"/>
    </source>
</evidence>
<feature type="region of interest" description="Disordered" evidence="3">
    <location>
        <begin position="463"/>
        <end position="567"/>
    </location>
</feature>
<evidence type="ECO:0000256" key="1">
    <source>
        <dbReference type="ARBA" id="ARBA00008356"/>
    </source>
</evidence>
<evidence type="ECO:0000313" key="5">
    <source>
        <dbReference type="EMBL" id="KAF9517586.1"/>
    </source>
</evidence>
<protein>
    <recommendedName>
        <fullName evidence="4">DNA replication factor Cdt1 C-terminal domain-containing protein</fullName>
    </recommendedName>
</protein>
<organism evidence="5 6">
    <name type="scientific">Hydnum rufescens UP504</name>
    <dbReference type="NCBI Taxonomy" id="1448309"/>
    <lineage>
        <taxon>Eukaryota</taxon>
        <taxon>Fungi</taxon>
        <taxon>Dikarya</taxon>
        <taxon>Basidiomycota</taxon>
        <taxon>Agaricomycotina</taxon>
        <taxon>Agaricomycetes</taxon>
        <taxon>Cantharellales</taxon>
        <taxon>Hydnaceae</taxon>
        <taxon>Hydnum</taxon>
    </lineage>
</organism>
<sequence length="757" mass="82672">MDVFTTPRKKRVLEADEGVITPKKIRAAPLTPPPNRQTGTLPSHLRRLLNLHASIEKALLNVLSTASTGVVSSPTKAKDKAISKGQMLNLLNHLSLETVTQSVITLEDLSRLVWLWEWDGVTFPSHSETPRTAVEVLEEDNPFVVPSTHWIRGGMGLVVAPTIHFLRMAGKRVSAYGIGIQFETANGRQGDMNLVARWTAGSEDRRAMMASKLAMWAQLCGEHPVLSSTISDVPYAFLPALPKSVGAPLASPNSHRRSVDIFRPSDSPDSAENHPIVSDAHSRRPARPSAPVRPNAKIGSLPPHFLRLLNLHTSLEQALSIALATASTGVMTSPSKAVLKDGVNASTGRMINLINHLSLEAVGNSMRCTIDDLSRLVWLWEWDGETVPHRPRGVGTAVEELEVDNPFLVPSKDWTRGGMGIVLTPTTHFSRALGKRVPAYGIGIQVDSPTGKKGGMNSIARWTASSEDRRATMAGKLTKWVQSHSERRNQNQNRLSTPSTTPNIPYAPLPALGPSIPARPSSTSPIKFPSSSTPKGKLDDPYDRPHTPQTPYRQPDVPPVTPSSSSRRAALFERVRLKSLTTPSKSAKGSVEITIRRADGEESTREIGPNEIKRRCLLGRLGGVAEAVWMLFSAPPQSPSTNPTPPTRRRRTIPIEEVVSVVVKSSRTPISTAEAMESLRLLTNLCPDFLKSIVIDKAEWVQMASSSAACPPSPSAKWENEEEVKNRRTGQGTPVKIRSGVITLRDVKERIRKELDA</sequence>
<dbReference type="Gene3D" id="1.10.10.1420">
    <property type="entry name" value="DNA replication factor Cdt1, C-terminal WH domain"/>
    <property type="match status" value="1"/>
</dbReference>
<reference evidence="5" key="1">
    <citation type="journal article" date="2020" name="Nat. Commun.">
        <title>Large-scale genome sequencing of mycorrhizal fungi provides insights into the early evolution of symbiotic traits.</title>
        <authorList>
            <person name="Miyauchi S."/>
            <person name="Kiss E."/>
            <person name="Kuo A."/>
            <person name="Drula E."/>
            <person name="Kohler A."/>
            <person name="Sanchez-Garcia M."/>
            <person name="Morin E."/>
            <person name="Andreopoulos B."/>
            <person name="Barry K.W."/>
            <person name="Bonito G."/>
            <person name="Buee M."/>
            <person name="Carver A."/>
            <person name="Chen C."/>
            <person name="Cichocki N."/>
            <person name="Clum A."/>
            <person name="Culley D."/>
            <person name="Crous P.W."/>
            <person name="Fauchery L."/>
            <person name="Girlanda M."/>
            <person name="Hayes R.D."/>
            <person name="Keri Z."/>
            <person name="LaButti K."/>
            <person name="Lipzen A."/>
            <person name="Lombard V."/>
            <person name="Magnuson J."/>
            <person name="Maillard F."/>
            <person name="Murat C."/>
            <person name="Nolan M."/>
            <person name="Ohm R.A."/>
            <person name="Pangilinan J."/>
            <person name="Pereira M.F."/>
            <person name="Perotto S."/>
            <person name="Peter M."/>
            <person name="Pfister S."/>
            <person name="Riley R."/>
            <person name="Sitrit Y."/>
            <person name="Stielow J.B."/>
            <person name="Szollosi G."/>
            <person name="Zifcakova L."/>
            <person name="Stursova M."/>
            <person name="Spatafora J.W."/>
            <person name="Tedersoo L."/>
            <person name="Vaario L.M."/>
            <person name="Yamada A."/>
            <person name="Yan M."/>
            <person name="Wang P."/>
            <person name="Xu J."/>
            <person name="Bruns T."/>
            <person name="Baldrian P."/>
            <person name="Vilgalys R."/>
            <person name="Dunand C."/>
            <person name="Henrissat B."/>
            <person name="Grigoriev I.V."/>
            <person name="Hibbett D."/>
            <person name="Nagy L.G."/>
            <person name="Martin F.M."/>
        </authorList>
    </citation>
    <scope>NUCLEOTIDE SEQUENCE</scope>
    <source>
        <strain evidence="5">UP504</strain>
    </source>
</reference>
<accession>A0A9P6B4N0</accession>
<feature type="compositionally biased region" description="Low complexity" evidence="3">
    <location>
        <begin position="520"/>
        <end position="535"/>
    </location>
</feature>
<feature type="compositionally biased region" description="Low complexity" evidence="3">
    <location>
        <begin position="287"/>
        <end position="296"/>
    </location>
</feature>
<feature type="compositionally biased region" description="Polar residues" evidence="3">
    <location>
        <begin position="490"/>
        <end position="503"/>
    </location>
</feature>
<comment type="caution">
    <text evidence="5">The sequence shown here is derived from an EMBL/GenBank/DDBJ whole genome shotgun (WGS) entry which is preliminary data.</text>
</comment>
<proteinExistence type="inferred from homology"/>
<keyword evidence="6" id="KW-1185">Reference proteome</keyword>
<comment type="similarity">
    <text evidence="1">Belongs to the Cdt1 family.</text>
</comment>
<keyword evidence="2" id="KW-0131">Cell cycle</keyword>
<dbReference type="Pfam" id="PF16679">
    <property type="entry name" value="CDT1_C"/>
    <property type="match status" value="1"/>
</dbReference>
<dbReference type="Proteomes" id="UP000886523">
    <property type="component" value="Unassembled WGS sequence"/>
</dbReference>
<name>A0A9P6B4N0_9AGAM</name>
<evidence type="ECO:0000256" key="3">
    <source>
        <dbReference type="SAM" id="MobiDB-lite"/>
    </source>
</evidence>
<dbReference type="AlphaFoldDB" id="A0A9P6B4N0"/>